<dbReference type="InterPro" id="IPR032466">
    <property type="entry name" value="Metal_Hydrolase"/>
</dbReference>
<feature type="domain" description="Amidohydrolase-related" evidence="9">
    <location>
        <begin position="66"/>
        <end position="403"/>
    </location>
</feature>
<evidence type="ECO:0000256" key="5">
    <source>
        <dbReference type="ARBA" id="ARBA00022808"/>
    </source>
</evidence>
<evidence type="ECO:0000256" key="7">
    <source>
        <dbReference type="ARBA" id="ARBA00023004"/>
    </source>
</evidence>
<dbReference type="SUPFAM" id="SSF51338">
    <property type="entry name" value="Composite domain of metallo-dependent hydrolases"/>
    <property type="match status" value="1"/>
</dbReference>
<dbReference type="InterPro" id="IPR011059">
    <property type="entry name" value="Metal-dep_hydrolase_composite"/>
</dbReference>
<evidence type="ECO:0000256" key="2">
    <source>
        <dbReference type="ARBA" id="ARBA00012864"/>
    </source>
</evidence>
<evidence type="ECO:0000256" key="3">
    <source>
        <dbReference type="ARBA" id="ARBA00022723"/>
    </source>
</evidence>
<dbReference type="Pfam" id="PF01979">
    <property type="entry name" value="Amidohydro_1"/>
    <property type="match status" value="1"/>
</dbReference>
<dbReference type="AlphaFoldDB" id="G8TVM1"/>
<dbReference type="STRING" id="679936.Sulac_0087"/>
<dbReference type="GO" id="GO:0019556">
    <property type="term" value="P:L-histidine catabolic process to glutamate and formamide"/>
    <property type="evidence" value="ECO:0007669"/>
    <property type="project" value="UniProtKB-UniRule"/>
</dbReference>
<dbReference type="GO" id="GO:0046872">
    <property type="term" value="F:metal ion binding"/>
    <property type="evidence" value="ECO:0007669"/>
    <property type="project" value="UniProtKB-KW"/>
</dbReference>
<dbReference type="PANTHER" id="PTHR42752">
    <property type="entry name" value="IMIDAZOLONEPROPIONASE"/>
    <property type="match status" value="1"/>
</dbReference>
<dbReference type="HOGENOM" id="CLU_041647_0_0_9"/>
<evidence type="ECO:0000256" key="6">
    <source>
        <dbReference type="ARBA" id="ARBA00022833"/>
    </source>
</evidence>
<evidence type="ECO:0000259" key="9">
    <source>
        <dbReference type="Pfam" id="PF01979"/>
    </source>
</evidence>
<keyword evidence="3" id="KW-0479">Metal-binding</keyword>
<keyword evidence="4 10" id="KW-0378">Hydrolase</keyword>
<organism evidence="10 11">
    <name type="scientific">Sulfobacillus acidophilus (strain ATCC 700253 / DSM 10332 / NAL)</name>
    <dbReference type="NCBI Taxonomy" id="679936"/>
    <lineage>
        <taxon>Bacteria</taxon>
        <taxon>Bacillati</taxon>
        <taxon>Bacillota</taxon>
        <taxon>Clostridia</taxon>
        <taxon>Eubacteriales</taxon>
        <taxon>Clostridiales Family XVII. Incertae Sedis</taxon>
        <taxon>Sulfobacillus</taxon>
    </lineage>
</organism>
<comment type="pathway">
    <text evidence="1">Amino-acid degradation.</text>
</comment>
<evidence type="ECO:0000313" key="11">
    <source>
        <dbReference type="Proteomes" id="UP000005439"/>
    </source>
</evidence>
<evidence type="ECO:0000313" key="10">
    <source>
        <dbReference type="EMBL" id="AEW03660.1"/>
    </source>
</evidence>
<sequence>MSLKRVTLIHGRLYRDGDPAEALWQIEPDGAVVMDDGVITRVGPSRHVMRQETDLGTVIDVDGRAVIPGLIDCHTHVPFAGWRVDEYEARLRGQSYEAIARKKGGIVRSARQWQEATDAEILAMARRLAQEALLWGTTAMEMKSGYGLSVDQELRALRLIRRLAAELPQHISATGLFFHAVPPETAPDDWIRTVREVLLPAALAEGLVSAVDAFIERTAFSVTAVAQAFEALPASLPIRLHTNQFSRQGGIELAVRLSARAVDHLEYLEPDEIEILARHGIAAVLMPGAAFYTRQPYAPARALLDRGVRVALATDLNPGTSPIGNLPTVMAMAVNAMAMSPDEALAGVTRQAAYVLGIQDTHGSIEPGRRGDLVVLDADTVAMIPYRLGHNPVDRVIVGGRPVTPKTP</sequence>
<reference evidence="11" key="1">
    <citation type="submission" date="2011-12" db="EMBL/GenBank/DDBJ databases">
        <title>The complete genome of chromosome of Sulfobacillus acidophilus DSM 10332.</title>
        <authorList>
            <person name="Lucas S."/>
            <person name="Han J."/>
            <person name="Lapidus A."/>
            <person name="Bruce D."/>
            <person name="Goodwin L."/>
            <person name="Pitluck S."/>
            <person name="Peters L."/>
            <person name="Kyrpides N."/>
            <person name="Mavromatis K."/>
            <person name="Ivanova N."/>
            <person name="Mikhailova N."/>
            <person name="Chertkov O."/>
            <person name="Saunders E."/>
            <person name="Detter J.C."/>
            <person name="Tapia R."/>
            <person name="Han C."/>
            <person name="Land M."/>
            <person name="Hauser L."/>
            <person name="Markowitz V."/>
            <person name="Cheng J.-F."/>
            <person name="Hugenholtz P."/>
            <person name="Woyke T."/>
            <person name="Wu D."/>
            <person name="Pukall R."/>
            <person name="Gehrich-Schroeter G."/>
            <person name="Schneider S."/>
            <person name="Klenk H.-P."/>
            <person name="Eisen J.A."/>
        </authorList>
    </citation>
    <scope>NUCLEOTIDE SEQUENCE [LARGE SCALE GENOMIC DNA]</scope>
    <source>
        <strain evidence="11">ATCC 700253 / DSM 10332 / NAL</strain>
    </source>
</reference>
<dbReference type="GO" id="GO:0005737">
    <property type="term" value="C:cytoplasm"/>
    <property type="evidence" value="ECO:0007669"/>
    <property type="project" value="UniProtKB-UniRule"/>
</dbReference>
<keyword evidence="6" id="KW-0862">Zinc</keyword>
<keyword evidence="5" id="KW-0369">Histidine metabolism</keyword>
<gene>
    <name evidence="10" type="ordered locus">Sulac_0087</name>
</gene>
<dbReference type="Gene3D" id="2.30.40.10">
    <property type="entry name" value="Urease, subunit C, domain 1"/>
    <property type="match status" value="1"/>
</dbReference>
<dbReference type="GO" id="GO:0050480">
    <property type="term" value="F:imidazolonepropionase activity"/>
    <property type="evidence" value="ECO:0007669"/>
    <property type="project" value="UniProtKB-UniRule"/>
</dbReference>
<dbReference type="KEGG" id="sap:Sulac_0087"/>
<dbReference type="PATRIC" id="fig|679936.5.peg.94"/>
<keyword evidence="11" id="KW-1185">Reference proteome</keyword>
<dbReference type="EC" id="3.5.2.7" evidence="2 8"/>
<name>G8TVM1_SULAD</name>
<dbReference type="EMBL" id="CP003179">
    <property type="protein sequence ID" value="AEW03660.1"/>
    <property type="molecule type" value="Genomic_DNA"/>
</dbReference>
<evidence type="ECO:0000256" key="4">
    <source>
        <dbReference type="ARBA" id="ARBA00022801"/>
    </source>
</evidence>
<dbReference type="NCBIfam" id="TIGR01224">
    <property type="entry name" value="hutI"/>
    <property type="match status" value="1"/>
</dbReference>
<accession>G8TVM1</accession>
<dbReference type="SUPFAM" id="SSF51556">
    <property type="entry name" value="Metallo-dependent hydrolases"/>
    <property type="match status" value="1"/>
</dbReference>
<proteinExistence type="predicted"/>
<dbReference type="InterPro" id="IPR005920">
    <property type="entry name" value="HutI"/>
</dbReference>
<dbReference type="Proteomes" id="UP000005439">
    <property type="component" value="Chromosome"/>
</dbReference>
<dbReference type="InterPro" id="IPR006680">
    <property type="entry name" value="Amidohydro-rel"/>
</dbReference>
<dbReference type="Gene3D" id="3.20.20.140">
    <property type="entry name" value="Metal-dependent hydrolases"/>
    <property type="match status" value="1"/>
</dbReference>
<keyword evidence="7" id="KW-0408">Iron</keyword>
<evidence type="ECO:0000256" key="8">
    <source>
        <dbReference type="NCBIfam" id="TIGR01224"/>
    </source>
</evidence>
<evidence type="ECO:0000256" key="1">
    <source>
        <dbReference type="ARBA" id="ARBA00005023"/>
    </source>
</evidence>
<protein>
    <recommendedName>
        <fullName evidence="2 8">Imidazolonepropionase</fullName>
        <ecNumber evidence="2 8">3.5.2.7</ecNumber>
    </recommendedName>
</protein>
<dbReference type="PANTHER" id="PTHR42752:SF1">
    <property type="entry name" value="IMIDAZOLONEPROPIONASE-RELATED"/>
    <property type="match status" value="1"/>
</dbReference>
<reference evidence="10 11" key="2">
    <citation type="journal article" date="2012" name="Stand. Genomic Sci.">
        <title>Complete genome sequence of the moderately thermophilic mineral-sulfide-oxidizing firmicute Sulfobacillus acidophilus type strain (NAL(T)).</title>
        <authorList>
            <person name="Anderson I."/>
            <person name="Chertkov O."/>
            <person name="Chen A."/>
            <person name="Saunders E."/>
            <person name="Lapidus A."/>
            <person name="Nolan M."/>
            <person name="Lucas S."/>
            <person name="Hammon N."/>
            <person name="Deshpande S."/>
            <person name="Cheng J.F."/>
            <person name="Han C."/>
            <person name="Tapia R."/>
            <person name="Goodwin L.A."/>
            <person name="Pitluck S."/>
            <person name="Liolios K."/>
            <person name="Pagani I."/>
            <person name="Ivanova N."/>
            <person name="Mikhailova N."/>
            <person name="Pati A."/>
            <person name="Palaniappan K."/>
            <person name="Land M."/>
            <person name="Pan C."/>
            <person name="Rohde M."/>
            <person name="Pukall R."/>
            <person name="Goker M."/>
            <person name="Detter J.C."/>
            <person name="Woyke T."/>
            <person name="Bristow J."/>
            <person name="Eisen J.A."/>
            <person name="Markowitz V."/>
            <person name="Hugenholtz P."/>
            <person name="Kyrpides N.C."/>
            <person name="Klenk H.P."/>
            <person name="Mavromatis K."/>
        </authorList>
    </citation>
    <scope>NUCLEOTIDE SEQUENCE [LARGE SCALE GENOMIC DNA]</scope>
    <source>
        <strain evidence="11">ATCC 700253 / DSM 10332 / NAL</strain>
    </source>
</reference>